<dbReference type="Pfam" id="PF01974">
    <property type="entry name" value="tRNA_int_endo"/>
    <property type="match status" value="1"/>
</dbReference>
<dbReference type="Proteomes" id="UP000789508">
    <property type="component" value="Unassembled WGS sequence"/>
</dbReference>
<dbReference type="SUPFAM" id="SSF53032">
    <property type="entry name" value="tRNA-intron endonuclease catalytic domain-like"/>
    <property type="match status" value="1"/>
</dbReference>
<evidence type="ECO:0000313" key="6">
    <source>
        <dbReference type="Proteomes" id="UP000789508"/>
    </source>
</evidence>
<dbReference type="Gene3D" id="3.40.1350.10">
    <property type="match status" value="1"/>
</dbReference>
<dbReference type="GO" id="GO:0005737">
    <property type="term" value="C:cytoplasm"/>
    <property type="evidence" value="ECO:0007669"/>
    <property type="project" value="TreeGrafter"/>
</dbReference>
<name>A0A9N9AT37_9GLOM</name>
<organism evidence="5 6">
    <name type="scientific">Ambispora leptoticha</name>
    <dbReference type="NCBI Taxonomy" id="144679"/>
    <lineage>
        <taxon>Eukaryota</taxon>
        <taxon>Fungi</taxon>
        <taxon>Fungi incertae sedis</taxon>
        <taxon>Mucoromycota</taxon>
        <taxon>Glomeromycotina</taxon>
        <taxon>Glomeromycetes</taxon>
        <taxon>Archaeosporales</taxon>
        <taxon>Ambisporaceae</taxon>
        <taxon>Ambispora</taxon>
    </lineage>
</organism>
<dbReference type="OrthoDB" id="10249562at2759"/>
<dbReference type="EC" id="4.6.1.16" evidence="2"/>
<dbReference type="GO" id="GO:0000213">
    <property type="term" value="F:tRNA-intron lyase activity"/>
    <property type="evidence" value="ECO:0007669"/>
    <property type="project" value="UniProtKB-EC"/>
</dbReference>
<proteinExistence type="inferred from homology"/>
<evidence type="ECO:0000259" key="4">
    <source>
        <dbReference type="Pfam" id="PF01974"/>
    </source>
</evidence>
<evidence type="ECO:0000256" key="2">
    <source>
        <dbReference type="ARBA" id="ARBA00012573"/>
    </source>
</evidence>
<evidence type="ECO:0000256" key="1">
    <source>
        <dbReference type="ARBA" id="ARBA00008078"/>
    </source>
</evidence>
<comment type="catalytic activity">
    <reaction evidence="3">
        <text>pretRNA = a 3'-half-tRNA molecule with a 5'-OH end + a 5'-half-tRNA molecule with a 2',3'-cyclic phosphate end + an intron with a 2',3'-cyclic phosphate and a 5'-hydroxyl terminus.</text>
        <dbReference type="EC" id="4.6.1.16"/>
    </reaction>
</comment>
<dbReference type="GO" id="GO:0003676">
    <property type="term" value="F:nucleic acid binding"/>
    <property type="evidence" value="ECO:0007669"/>
    <property type="project" value="InterPro"/>
</dbReference>
<keyword evidence="6" id="KW-1185">Reference proteome</keyword>
<protein>
    <recommendedName>
        <fullName evidence="2">tRNA-intron lyase</fullName>
        <ecNumber evidence="2">4.6.1.16</ecNumber>
    </recommendedName>
</protein>
<feature type="domain" description="tRNA intron endonuclease catalytic" evidence="4">
    <location>
        <begin position="2"/>
        <end position="41"/>
    </location>
</feature>
<reference evidence="5" key="1">
    <citation type="submission" date="2021-06" db="EMBL/GenBank/DDBJ databases">
        <authorList>
            <person name="Kallberg Y."/>
            <person name="Tangrot J."/>
            <person name="Rosling A."/>
        </authorList>
    </citation>
    <scope>NUCLEOTIDE SEQUENCE</scope>
    <source>
        <strain evidence="5">FL130A</strain>
    </source>
</reference>
<evidence type="ECO:0000313" key="5">
    <source>
        <dbReference type="EMBL" id="CAG8539190.1"/>
    </source>
</evidence>
<sequence>MGWVVRGGEKFGVDFLLYEKGPIFHHGEYAVVILPVYSNPDDDPLKKSTDDSEAQSASLSFTPFRQNLVSSWQWFMSLNRISAQARKVIHLYTLV</sequence>
<evidence type="ECO:0000256" key="3">
    <source>
        <dbReference type="ARBA" id="ARBA00034031"/>
    </source>
</evidence>
<dbReference type="GO" id="GO:0000214">
    <property type="term" value="C:tRNA-intron endonuclease complex"/>
    <property type="evidence" value="ECO:0007669"/>
    <property type="project" value="TreeGrafter"/>
</dbReference>
<accession>A0A9N9AT37</accession>
<comment type="caution">
    <text evidence="5">The sequence shown here is derived from an EMBL/GenBank/DDBJ whole genome shotgun (WGS) entry which is preliminary data.</text>
</comment>
<dbReference type="InterPro" id="IPR006676">
    <property type="entry name" value="tRNA_splic"/>
</dbReference>
<feature type="non-terminal residue" evidence="5">
    <location>
        <position position="1"/>
    </location>
</feature>
<dbReference type="GO" id="GO:0000379">
    <property type="term" value="P:tRNA-type intron splice site recognition and cleavage"/>
    <property type="evidence" value="ECO:0007669"/>
    <property type="project" value="TreeGrafter"/>
</dbReference>
<comment type="similarity">
    <text evidence="1">Belongs to the tRNA-intron endonuclease family.</text>
</comment>
<dbReference type="InterPro" id="IPR011856">
    <property type="entry name" value="tRNA_endonuc-like_dom_sf"/>
</dbReference>
<gene>
    <name evidence="5" type="ORF">ALEPTO_LOCUS5324</name>
</gene>
<dbReference type="EMBL" id="CAJVPS010001470">
    <property type="protein sequence ID" value="CAG8539190.1"/>
    <property type="molecule type" value="Genomic_DNA"/>
</dbReference>
<dbReference type="PANTHER" id="PTHR21227">
    <property type="entry name" value="TRNA-SPLICING ENDONUCLEASE SUBUNIT SEN2"/>
    <property type="match status" value="1"/>
</dbReference>
<dbReference type="AlphaFoldDB" id="A0A9N9AT37"/>
<dbReference type="CDD" id="cd22363">
    <property type="entry name" value="tRNA-intron_lyase_C"/>
    <property type="match status" value="1"/>
</dbReference>
<dbReference type="InterPro" id="IPR006677">
    <property type="entry name" value="tRNA_intron_Endonuc_cat-like"/>
</dbReference>
<dbReference type="PANTHER" id="PTHR21227:SF0">
    <property type="entry name" value="TRNA-SPLICING ENDONUCLEASE SUBUNIT SEN2"/>
    <property type="match status" value="1"/>
</dbReference>
<dbReference type="InterPro" id="IPR036167">
    <property type="entry name" value="tRNA_intron_Endo_cat-like_sf"/>
</dbReference>